<proteinExistence type="predicted"/>
<gene>
    <name evidence="1" type="ORF">LCGC14_0481520</name>
</gene>
<dbReference type="AlphaFoldDB" id="A0A0F9SSC5"/>
<sequence length="139" mass="15609">MTRGDRENSLMMTIKTSEHDCYVLCAKAPKGNVGAFKSQLGSDPIWIEQDICNAPKIPTIVGECFLDASLIHCAGWNLEKSIYLHHAFDTEKDKWEAIDEEIADIPDLEYVWLSIRVLHNGDLLAVYPGARITKESGFI</sequence>
<protein>
    <submittedName>
        <fullName evidence="1">Uncharacterized protein</fullName>
    </submittedName>
</protein>
<reference evidence="1" key="1">
    <citation type="journal article" date="2015" name="Nature">
        <title>Complex archaea that bridge the gap between prokaryotes and eukaryotes.</title>
        <authorList>
            <person name="Spang A."/>
            <person name="Saw J.H."/>
            <person name="Jorgensen S.L."/>
            <person name="Zaremba-Niedzwiedzka K."/>
            <person name="Martijn J."/>
            <person name="Lind A.E."/>
            <person name="van Eijk R."/>
            <person name="Schleper C."/>
            <person name="Guy L."/>
            <person name="Ettema T.J."/>
        </authorList>
    </citation>
    <scope>NUCLEOTIDE SEQUENCE</scope>
</reference>
<comment type="caution">
    <text evidence="1">The sequence shown here is derived from an EMBL/GenBank/DDBJ whole genome shotgun (WGS) entry which is preliminary data.</text>
</comment>
<accession>A0A0F9SSC5</accession>
<dbReference type="EMBL" id="LAZR01000524">
    <property type="protein sequence ID" value="KKN65432.1"/>
    <property type="molecule type" value="Genomic_DNA"/>
</dbReference>
<name>A0A0F9SSC5_9ZZZZ</name>
<evidence type="ECO:0000313" key="1">
    <source>
        <dbReference type="EMBL" id="KKN65432.1"/>
    </source>
</evidence>
<organism evidence="1">
    <name type="scientific">marine sediment metagenome</name>
    <dbReference type="NCBI Taxonomy" id="412755"/>
    <lineage>
        <taxon>unclassified sequences</taxon>
        <taxon>metagenomes</taxon>
        <taxon>ecological metagenomes</taxon>
    </lineage>
</organism>